<dbReference type="Proteomes" id="UP001596099">
    <property type="component" value="Unassembled WGS sequence"/>
</dbReference>
<dbReference type="EMBL" id="JBHSQH010000001">
    <property type="protein sequence ID" value="MFC5970062.1"/>
    <property type="molecule type" value="Genomic_DNA"/>
</dbReference>
<name>A0ABD5RHM2_9EURY</name>
<comment type="caution">
    <text evidence="1">The sequence shown here is derived from an EMBL/GenBank/DDBJ whole genome shotgun (WGS) entry which is preliminary data.</text>
</comment>
<proteinExistence type="predicted"/>
<organism evidence="1 2">
    <name type="scientific">Halomarina salina</name>
    <dbReference type="NCBI Taxonomy" id="1872699"/>
    <lineage>
        <taxon>Archaea</taxon>
        <taxon>Methanobacteriati</taxon>
        <taxon>Methanobacteriota</taxon>
        <taxon>Stenosarchaea group</taxon>
        <taxon>Halobacteria</taxon>
        <taxon>Halobacteriales</taxon>
        <taxon>Natronomonadaceae</taxon>
        <taxon>Halomarina</taxon>
    </lineage>
</organism>
<dbReference type="AlphaFoldDB" id="A0ABD5RHM2"/>
<protein>
    <submittedName>
        <fullName evidence="1">Uncharacterized protein</fullName>
    </submittedName>
</protein>
<dbReference type="RefSeq" id="WP_247418695.1">
    <property type="nucleotide sequence ID" value="NZ_JALLGW010000002.1"/>
</dbReference>
<accession>A0ABD5RHM2</accession>
<gene>
    <name evidence="1" type="ORF">ACFPYI_01840</name>
</gene>
<evidence type="ECO:0000313" key="2">
    <source>
        <dbReference type="Proteomes" id="UP001596099"/>
    </source>
</evidence>
<keyword evidence="2" id="KW-1185">Reference proteome</keyword>
<evidence type="ECO:0000313" key="1">
    <source>
        <dbReference type="EMBL" id="MFC5970062.1"/>
    </source>
</evidence>
<reference evidence="1 2" key="1">
    <citation type="journal article" date="2019" name="Int. J. Syst. Evol. Microbiol.">
        <title>The Global Catalogue of Microorganisms (GCM) 10K type strain sequencing project: providing services to taxonomists for standard genome sequencing and annotation.</title>
        <authorList>
            <consortium name="The Broad Institute Genomics Platform"/>
            <consortium name="The Broad Institute Genome Sequencing Center for Infectious Disease"/>
            <person name="Wu L."/>
            <person name="Ma J."/>
        </authorList>
    </citation>
    <scope>NUCLEOTIDE SEQUENCE [LARGE SCALE GENOMIC DNA]</scope>
    <source>
        <strain evidence="1 2">CGMCC 1.12543</strain>
    </source>
</reference>
<sequence>MTDLVNPSPNRAISASITAATIQRAAHAPNGGWIVPDDDSVIEASPLNAFAPEQSSGDLTVQIDSGEAIVGGVYLGRDTTTDVTLDASEGLQSVFVGADLSQPDAVIVGLADDFASGDPRIPIAAYETDSSSVTDATDTRIVGRQVDVQNRRYEGNGAGSVTNADSAAALANRSATTLVRDNRTATLPVGKIPSDDRSRAFEYVPGDLDLKLLGTSLIAPSGTVPTDVYLQVLDESETVSYQTTSRRTSGTLDQPLLTLGGEQAPVTFRIQNDSSNSQRVGAMLTYILE</sequence>